<name>A0ABQ6LNI7_9RHOB</name>
<protein>
    <recommendedName>
        <fullName evidence="4">Phosphodiester glycosidase domain-containing protein</fullName>
    </recommendedName>
</protein>
<keyword evidence="1" id="KW-0732">Signal</keyword>
<comment type="caution">
    <text evidence="2">The sequence shown here is derived from an EMBL/GenBank/DDBJ whole genome shotgun (WGS) entry which is preliminary data.</text>
</comment>
<reference evidence="2 3" key="1">
    <citation type="submission" date="2023-04" db="EMBL/GenBank/DDBJ databases">
        <title>Marinoamorphus aggregata gen. nov., sp. Nov., isolate from tissue of brittle star Ophioplocus japonicus.</title>
        <authorList>
            <person name="Kawano K."/>
            <person name="Sawayama S."/>
            <person name="Nakagawa S."/>
        </authorList>
    </citation>
    <scope>NUCLEOTIDE SEQUENCE [LARGE SCALE GENOMIC DNA]</scope>
    <source>
        <strain evidence="2 3">NKW23</strain>
    </source>
</reference>
<feature type="chain" id="PRO_5045633588" description="Phosphodiester glycosidase domain-containing protein" evidence="1">
    <location>
        <begin position="23"/>
        <end position="255"/>
    </location>
</feature>
<dbReference type="EMBL" id="BSYI01000042">
    <property type="protein sequence ID" value="GMG84766.1"/>
    <property type="molecule type" value="Genomic_DNA"/>
</dbReference>
<evidence type="ECO:0008006" key="4">
    <source>
        <dbReference type="Google" id="ProtNLM"/>
    </source>
</evidence>
<accession>A0ABQ6LNI7</accession>
<evidence type="ECO:0000313" key="2">
    <source>
        <dbReference type="EMBL" id="GMG84766.1"/>
    </source>
</evidence>
<dbReference type="RefSeq" id="WP_285673868.1">
    <property type="nucleotide sequence ID" value="NZ_BSYI01000042.1"/>
</dbReference>
<feature type="signal peptide" evidence="1">
    <location>
        <begin position="1"/>
        <end position="22"/>
    </location>
</feature>
<gene>
    <name evidence="2" type="ORF">LNKW23_39820</name>
</gene>
<evidence type="ECO:0000256" key="1">
    <source>
        <dbReference type="SAM" id="SignalP"/>
    </source>
</evidence>
<keyword evidence="3" id="KW-1185">Reference proteome</keyword>
<evidence type="ECO:0000313" key="3">
    <source>
        <dbReference type="Proteomes" id="UP001239909"/>
    </source>
</evidence>
<proteinExistence type="predicted"/>
<dbReference type="Proteomes" id="UP001239909">
    <property type="component" value="Unassembled WGS sequence"/>
</dbReference>
<sequence>MRHRLAAALALAGTLLALPAAACPDAGPQLLLRSCSGGDALAARLLLLPDEAPPAEPATETWVMTGAYTGEDRRADGGPMPVGLFVHGGRIINPNLGRMDGILLIGPDGRLGLHHRRRVAFAGARIDLTDLGARLRFARAAAQAGLSVAQSHLLIVDGAVDVKPRQDAPRFVRRILFTSGGGFGVWQSPLPMTLAEATEALAAAHAPEMALNLDMGSYDYCWRLDGGAATRCGLVDRADTARFSNFLVVARRPGG</sequence>
<organism evidence="2 3">
    <name type="scientific">Paralimibaculum aggregatum</name>
    <dbReference type="NCBI Taxonomy" id="3036245"/>
    <lineage>
        <taxon>Bacteria</taxon>
        <taxon>Pseudomonadati</taxon>
        <taxon>Pseudomonadota</taxon>
        <taxon>Alphaproteobacteria</taxon>
        <taxon>Rhodobacterales</taxon>
        <taxon>Paracoccaceae</taxon>
        <taxon>Paralimibaculum</taxon>
    </lineage>
</organism>